<organism evidence="1 2">
    <name type="scientific">Bacteroides fragilis 3_1_12</name>
    <dbReference type="NCBI Taxonomy" id="457424"/>
    <lineage>
        <taxon>Bacteria</taxon>
        <taxon>Pseudomonadati</taxon>
        <taxon>Bacteroidota</taxon>
        <taxon>Bacteroidia</taxon>
        <taxon>Bacteroidales</taxon>
        <taxon>Bacteroidaceae</taxon>
        <taxon>Bacteroides</taxon>
    </lineage>
</organism>
<accession>A0ABN0BLN1</accession>
<protein>
    <submittedName>
        <fullName evidence="1">Uncharacterized protein</fullName>
    </submittedName>
</protein>
<keyword evidence="2" id="KW-1185">Reference proteome</keyword>
<sequence length="41" mass="5023">MLLLVRKQESKKKELTANQPYFSIRNKKEGIFWQDFLFFIS</sequence>
<gene>
    <name evidence="1" type="ORF">BFAG_02470</name>
</gene>
<proteinExistence type="predicted"/>
<name>A0ABN0BLN1_BACFG</name>
<reference evidence="1 2" key="1">
    <citation type="submission" date="2008-12" db="EMBL/GenBank/DDBJ databases">
        <title>Annotation of Bacteroides fragilis strain 3_1_12.</title>
        <authorList>
            <consortium name="The Broad Institute Genome Sequencing Platform"/>
            <person name="Ward D."/>
            <person name="Young S.K."/>
            <person name="Kodira C.D."/>
            <person name="Zeng Q."/>
            <person name="Koehrsen M."/>
            <person name="Alvarado L."/>
            <person name="Berlin A."/>
            <person name="Borenstein D."/>
            <person name="Chen Z."/>
            <person name="Engels R."/>
            <person name="Freedman E."/>
            <person name="Gellesch M."/>
            <person name="Goldberg J."/>
            <person name="Griggs A."/>
            <person name="Gujja S."/>
            <person name="Heiman D."/>
            <person name="Hepburn T."/>
            <person name="Howarth C."/>
            <person name="Jen D."/>
            <person name="Larson L."/>
            <person name="Lewis B."/>
            <person name="Mehta T."/>
            <person name="Park D."/>
            <person name="Pearson M."/>
            <person name="Roberts A."/>
            <person name="Saif S."/>
            <person name="Shea T."/>
            <person name="Shenoy N."/>
            <person name="Sisk P."/>
            <person name="Stolte C."/>
            <person name="Sykes S."/>
            <person name="Walk T."/>
            <person name="White J."/>
            <person name="Yandava C."/>
            <person name="Allen-Vercoe E."/>
            <person name="Strauss J."/>
            <person name="Ambrose C."/>
            <person name="Lander E."/>
            <person name="Nusbaum C."/>
            <person name="Galagan J."/>
            <person name="Birren B."/>
        </authorList>
    </citation>
    <scope>NUCLEOTIDE SEQUENCE [LARGE SCALE GENOMIC DNA]</scope>
    <source>
        <strain evidence="1 2">3_1_12</strain>
    </source>
</reference>
<dbReference type="Proteomes" id="UP000005101">
    <property type="component" value="Unassembled WGS sequence"/>
</dbReference>
<dbReference type="EMBL" id="EQ973214">
    <property type="protein sequence ID" value="EFR53775.1"/>
    <property type="molecule type" value="Genomic_DNA"/>
</dbReference>
<evidence type="ECO:0000313" key="2">
    <source>
        <dbReference type="Proteomes" id="UP000005101"/>
    </source>
</evidence>
<evidence type="ECO:0000313" key="1">
    <source>
        <dbReference type="EMBL" id="EFR53775.1"/>
    </source>
</evidence>